<dbReference type="Pfam" id="PF01292">
    <property type="entry name" value="Ni_hydr_CYTB"/>
    <property type="match status" value="1"/>
</dbReference>
<dbReference type="InterPro" id="IPR036280">
    <property type="entry name" value="Multihaem_cyt_sf"/>
</dbReference>
<feature type="region of interest" description="Disordered" evidence="7">
    <location>
        <begin position="575"/>
        <end position="595"/>
    </location>
</feature>
<dbReference type="SUPFAM" id="SSF48695">
    <property type="entry name" value="Multiheme cytochromes"/>
    <property type="match status" value="1"/>
</dbReference>
<name>A0A832I586_UNCEI</name>
<dbReference type="GO" id="GO:0009055">
    <property type="term" value="F:electron transfer activity"/>
    <property type="evidence" value="ECO:0007669"/>
    <property type="project" value="InterPro"/>
</dbReference>
<dbReference type="Gene3D" id="1.20.950.20">
    <property type="entry name" value="Transmembrane di-heme cytochromes, Chain C"/>
    <property type="match status" value="1"/>
</dbReference>
<comment type="caution">
    <text evidence="11">The sequence shown here is derived from an EMBL/GenBank/DDBJ whole genome shotgun (WGS) entry which is preliminary data.</text>
</comment>
<dbReference type="PANTHER" id="PTHR35038">
    <property type="entry name" value="DISSIMILATORY SULFITE REDUCTASE SIRA"/>
    <property type="match status" value="1"/>
</dbReference>
<dbReference type="GO" id="GO:0005886">
    <property type="term" value="C:plasma membrane"/>
    <property type="evidence" value="ECO:0007669"/>
    <property type="project" value="UniProtKB-SubCell"/>
</dbReference>
<protein>
    <recommendedName>
        <fullName evidence="10">Cytochrome b561 bacterial/Ni-hydrogenase domain-containing protein</fullName>
    </recommendedName>
</protein>
<keyword evidence="5 8" id="KW-1133">Transmembrane helix</keyword>
<keyword evidence="6 8" id="KW-0472">Membrane</keyword>
<gene>
    <name evidence="11" type="ORF">ENR23_05025</name>
</gene>
<dbReference type="InterPro" id="IPR051829">
    <property type="entry name" value="Multiheme_Cytochr_ET"/>
</dbReference>
<dbReference type="Gene3D" id="3.90.10.10">
    <property type="entry name" value="Cytochrome C3"/>
    <property type="match status" value="1"/>
</dbReference>
<proteinExistence type="predicted"/>
<feature type="transmembrane region" description="Helical" evidence="8">
    <location>
        <begin position="300"/>
        <end position="325"/>
    </location>
</feature>
<evidence type="ECO:0000256" key="5">
    <source>
        <dbReference type="ARBA" id="ARBA00022989"/>
    </source>
</evidence>
<feature type="domain" description="Cytochrome b561 bacterial/Ni-hydrogenase" evidence="10">
    <location>
        <begin position="362"/>
        <end position="542"/>
    </location>
</feature>
<sequence length="595" mass="62872">MNARRARPAATLAALVGAAALAGPAAGTPPPGGGAASAEGARGVFVSAAAPGFRFPAERMNFGPSETDRCLVCHGMPAFLVRDSLSRAVRDLSVDGAVFRASVHGPVPCTGCHAEVRAWPHELPRPRPRVGCDADCHARDREGRPVRHTTQVADFRRGVHRGGLAGRRESPDCLTCHGADAHRTRPVKGRLSPAERVALCAPCHDDHVRMAARRVDPGAAASYRASFHGKAVRFGSMRAAACDDCHGVHVVLASRDTASTVSPARLPATCGRRDCHDGAGPSFARSGAAHLDRRVARAPLLGLTAALLAGLSGAVLVGLGGFVLLDVRRRVAGPDPALAALPVVLRPVAAHRAPEPLVARLTLAQRAQHWALMASFAALAATGLPLRYPEHAGLAALYAALGGLDTARLIHRAAGALMIATLAAHAAYAAALLARARFDVRRAWTMLPGRGDVRDAWQTVRWQLGRRAAPPAADRHEFRARLHYLAVLCGLPLMAASGLVLWFPVALGNRLPDTAIGMAILAHGDEAVLAVSVVILWHLYHVHVAPGAHHRFGTWLDGRITRGAWFAQHRLEAERTEAAARPGAPRADQPQPSSR</sequence>
<evidence type="ECO:0000256" key="7">
    <source>
        <dbReference type="SAM" id="MobiDB-lite"/>
    </source>
</evidence>
<evidence type="ECO:0000313" key="11">
    <source>
        <dbReference type="EMBL" id="HGZ42783.1"/>
    </source>
</evidence>
<evidence type="ECO:0000256" key="4">
    <source>
        <dbReference type="ARBA" id="ARBA00022729"/>
    </source>
</evidence>
<feature type="transmembrane region" description="Helical" evidence="8">
    <location>
        <begin position="515"/>
        <end position="540"/>
    </location>
</feature>
<accession>A0A832I586</accession>
<reference evidence="11" key="1">
    <citation type="journal article" date="2020" name="mSystems">
        <title>Genome- and Community-Level Interaction Insights into Carbon Utilization and Element Cycling Functions of Hydrothermarchaeota in Hydrothermal Sediment.</title>
        <authorList>
            <person name="Zhou Z."/>
            <person name="Liu Y."/>
            <person name="Xu W."/>
            <person name="Pan J."/>
            <person name="Luo Z.H."/>
            <person name="Li M."/>
        </authorList>
    </citation>
    <scope>NUCLEOTIDE SEQUENCE [LARGE SCALE GENOMIC DNA]</scope>
    <source>
        <strain evidence="11">SpSt-381</strain>
    </source>
</reference>
<evidence type="ECO:0000256" key="9">
    <source>
        <dbReference type="SAM" id="SignalP"/>
    </source>
</evidence>
<feature type="transmembrane region" description="Helical" evidence="8">
    <location>
        <begin position="482"/>
        <end position="503"/>
    </location>
</feature>
<evidence type="ECO:0000256" key="2">
    <source>
        <dbReference type="ARBA" id="ARBA00022475"/>
    </source>
</evidence>
<feature type="transmembrane region" description="Helical" evidence="8">
    <location>
        <begin position="409"/>
        <end position="434"/>
    </location>
</feature>
<evidence type="ECO:0000259" key="10">
    <source>
        <dbReference type="Pfam" id="PF01292"/>
    </source>
</evidence>
<evidence type="ECO:0000256" key="1">
    <source>
        <dbReference type="ARBA" id="ARBA00004651"/>
    </source>
</evidence>
<keyword evidence="4 9" id="KW-0732">Signal</keyword>
<dbReference type="AlphaFoldDB" id="A0A832I586"/>
<comment type="subcellular location">
    <subcellularLocation>
        <location evidence="1">Cell membrane</location>
        <topology evidence="1">Multi-pass membrane protein</topology>
    </subcellularLocation>
</comment>
<organism evidence="11">
    <name type="scientific">Eiseniibacteriota bacterium</name>
    <dbReference type="NCBI Taxonomy" id="2212470"/>
    <lineage>
        <taxon>Bacteria</taxon>
        <taxon>Candidatus Eiseniibacteriota</taxon>
    </lineage>
</organism>
<dbReference type="InterPro" id="IPR011577">
    <property type="entry name" value="Cyt_b561_bac/Ni-Hgenase"/>
</dbReference>
<dbReference type="InterPro" id="IPR016174">
    <property type="entry name" value="Di-haem_cyt_TM"/>
</dbReference>
<feature type="signal peptide" evidence="9">
    <location>
        <begin position="1"/>
        <end position="22"/>
    </location>
</feature>
<evidence type="ECO:0000256" key="6">
    <source>
        <dbReference type="ARBA" id="ARBA00023136"/>
    </source>
</evidence>
<keyword evidence="2" id="KW-1003">Cell membrane</keyword>
<dbReference type="EMBL" id="DSQF01000012">
    <property type="protein sequence ID" value="HGZ42783.1"/>
    <property type="molecule type" value="Genomic_DNA"/>
</dbReference>
<dbReference type="SUPFAM" id="SSF81342">
    <property type="entry name" value="Transmembrane di-heme cytochromes"/>
    <property type="match status" value="1"/>
</dbReference>
<feature type="transmembrane region" description="Helical" evidence="8">
    <location>
        <begin position="370"/>
        <end position="389"/>
    </location>
</feature>
<dbReference type="GO" id="GO:0022904">
    <property type="term" value="P:respiratory electron transport chain"/>
    <property type="evidence" value="ECO:0007669"/>
    <property type="project" value="InterPro"/>
</dbReference>
<feature type="chain" id="PRO_5032464475" description="Cytochrome b561 bacterial/Ni-hydrogenase domain-containing protein" evidence="9">
    <location>
        <begin position="23"/>
        <end position="595"/>
    </location>
</feature>
<evidence type="ECO:0000256" key="8">
    <source>
        <dbReference type="SAM" id="Phobius"/>
    </source>
</evidence>
<evidence type="ECO:0000256" key="3">
    <source>
        <dbReference type="ARBA" id="ARBA00022692"/>
    </source>
</evidence>
<keyword evidence="3 8" id="KW-0812">Transmembrane</keyword>